<evidence type="ECO:0000256" key="10">
    <source>
        <dbReference type="ARBA" id="ARBA00022989"/>
    </source>
</evidence>
<keyword evidence="11 17" id="KW-0520">NAD</keyword>
<dbReference type="CTD" id="4539"/>
<keyword evidence="8 17" id="KW-1278">Translocase</keyword>
<evidence type="ECO:0000313" key="18">
    <source>
        <dbReference type="EMBL" id="BAF43974.1"/>
    </source>
</evidence>
<geneLocation type="mitochondrion" evidence="18"/>
<feature type="transmembrane region" description="Helical" evidence="17">
    <location>
        <begin position="29"/>
        <end position="49"/>
    </location>
</feature>
<dbReference type="Pfam" id="PF00420">
    <property type="entry name" value="Oxidored_q2"/>
    <property type="match status" value="1"/>
</dbReference>
<dbReference type="GO" id="GO:0016651">
    <property type="term" value="F:oxidoreductase activity, acting on NAD(P)H"/>
    <property type="evidence" value="ECO:0007669"/>
    <property type="project" value="InterPro"/>
</dbReference>
<dbReference type="EMBL" id="AB114446">
    <property type="protein sequence ID" value="BAF43974.1"/>
    <property type="molecule type" value="Genomic_DNA"/>
</dbReference>
<gene>
    <name evidence="18" type="primary">ND4L</name>
</gene>
<feature type="transmembrane region" description="Helical" evidence="17">
    <location>
        <begin position="61"/>
        <end position="81"/>
    </location>
</feature>
<evidence type="ECO:0000256" key="1">
    <source>
        <dbReference type="ARBA" id="ARBA00004225"/>
    </source>
</evidence>
<evidence type="ECO:0000256" key="16">
    <source>
        <dbReference type="ARBA" id="ARBA00048769"/>
    </source>
</evidence>
<evidence type="ECO:0000256" key="4">
    <source>
        <dbReference type="ARBA" id="ARBA00016612"/>
    </source>
</evidence>
<evidence type="ECO:0000256" key="12">
    <source>
        <dbReference type="ARBA" id="ARBA00023075"/>
    </source>
</evidence>
<keyword evidence="7 17" id="KW-0812">Transmembrane</keyword>
<dbReference type="EC" id="7.1.1.2" evidence="3 17"/>
<organism evidence="18">
    <name type="scientific">Coleonyx variegatus</name>
    <name type="common">Western banded gecko</name>
    <name type="synonym">Stenodactylus variegatus</name>
    <dbReference type="NCBI Taxonomy" id="52435"/>
    <lineage>
        <taxon>Eukaryota</taxon>
        <taxon>Metazoa</taxon>
        <taxon>Chordata</taxon>
        <taxon>Craniata</taxon>
        <taxon>Vertebrata</taxon>
        <taxon>Euteleostomi</taxon>
        <taxon>Lepidosauria</taxon>
        <taxon>Squamata</taxon>
        <taxon>Bifurcata</taxon>
        <taxon>Gekkota</taxon>
        <taxon>Eublepharidae</taxon>
        <taxon>Eublepharinae</taxon>
        <taxon>Coleonyx</taxon>
    </lineage>
</organism>
<sequence length="98" mass="10725">MTNMQFTMTLAFILSISGLAMHRTHLVSALLCIETMMLALFMFLVLLAQNTELTTNALFPMALLTFSACEASTGLAILVASTRTHASDHLKTMNLLQC</sequence>
<dbReference type="GO" id="GO:0030964">
    <property type="term" value="C:NADH dehydrogenase complex"/>
    <property type="evidence" value="ECO:0007669"/>
    <property type="project" value="TreeGrafter"/>
</dbReference>
<dbReference type="GO" id="GO:0005743">
    <property type="term" value="C:mitochondrial inner membrane"/>
    <property type="evidence" value="ECO:0007669"/>
    <property type="project" value="UniProtKB-SubCell"/>
</dbReference>
<keyword evidence="6 17" id="KW-0679">Respiratory chain</keyword>
<keyword evidence="17" id="KW-0999">Mitochondrion inner membrane</keyword>
<evidence type="ECO:0000256" key="11">
    <source>
        <dbReference type="ARBA" id="ARBA00023027"/>
    </source>
</evidence>
<keyword evidence="13 17" id="KW-0496">Mitochondrion</keyword>
<evidence type="ECO:0000256" key="17">
    <source>
        <dbReference type="RuleBase" id="RU004419"/>
    </source>
</evidence>
<dbReference type="PANTHER" id="PTHR11434:SF0">
    <property type="entry name" value="NADH-UBIQUINONE OXIDOREDUCTASE CHAIN 4L"/>
    <property type="match status" value="1"/>
</dbReference>
<accession>A1IGD7</accession>
<dbReference type="PANTHER" id="PTHR11434">
    <property type="entry name" value="NADH-UBIQUINONE OXIDOREDUCTASE SUBUNIT ND4L"/>
    <property type="match status" value="1"/>
</dbReference>
<protein>
    <recommendedName>
        <fullName evidence="4 17">NADH-ubiquinone oxidoreductase chain 4L</fullName>
        <ecNumber evidence="3 17">7.1.1.2</ecNumber>
    </recommendedName>
</protein>
<dbReference type="GO" id="GO:0042773">
    <property type="term" value="P:ATP synthesis coupled electron transport"/>
    <property type="evidence" value="ECO:0007669"/>
    <property type="project" value="UniProtKB-UniRule"/>
</dbReference>
<evidence type="ECO:0000256" key="14">
    <source>
        <dbReference type="ARBA" id="ARBA00023136"/>
    </source>
</evidence>
<evidence type="ECO:0000256" key="15">
    <source>
        <dbReference type="ARBA" id="ARBA00043911"/>
    </source>
</evidence>
<comment type="catalytic activity">
    <reaction evidence="16">
        <text>a ubiquinone + NADH + 5 H(+)(in) = a ubiquinol + NAD(+) + 4 H(+)(out)</text>
        <dbReference type="Rhea" id="RHEA:29091"/>
        <dbReference type="Rhea" id="RHEA-COMP:9565"/>
        <dbReference type="Rhea" id="RHEA-COMP:9566"/>
        <dbReference type="ChEBI" id="CHEBI:15378"/>
        <dbReference type="ChEBI" id="CHEBI:16389"/>
        <dbReference type="ChEBI" id="CHEBI:17976"/>
        <dbReference type="ChEBI" id="CHEBI:57540"/>
        <dbReference type="ChEBI" id="CHEBI:57945"/>
        <dbReference type="EC" id="7.1.1.2"/>
    </reaction>
    <physiologicalReaction direction="left-to-right" evidence="16">
        <dbReference type="Rhea" id="RHEA:29092"/>
    </physiologicalReaction>
</comment>
<keyword evidence="9 17" id="KW-0249">Electron transport</keyword>
<proteinExistence type="inferred from homology"/>
<keyword evidence="10 17" id="KW-1133">Transmembrane helix</keyword>
<evidence type="ECO:0000256" key="3">
    <source>
        <dbReference type="ARBA" id="ARBA00012944"/>
    </source>
</evidence>
<dbReference type="RefSeq" id="YP_980186.1">
    <property type="nucleotide sequence ID" value="NC_008774.1"/>
</dbReference>
<dbReference type="InterPro" id="IPR001133">
    <property type="entry name" value="NADH_UbQ_OxRdtase_chain4L/K"/>
</dbReference>
<dbReference type="GeneID" id="4670290"/>
<name>A1IGD7_COLVA</name>
<keyword evidence="14 17" id="KW-0472">Membrane</keyword>
<comment type="function">
    <text evidence="15">Core subunit of the mitochondrial membrane respiratory chain NADH dehydrogenase (Complex I) which catalyzes electron transfer from NADH through the respiratory chain, using ubiquinone as an electron acceptor. Part of the enzyme membrane arm which is embedded in the lipid bilayer and involved in proton translocation.</text>
</comment>
<dbReference type="AlphaFoldDB" id="A1IGD7"/>
<keyword evidence="12 17" id="KW-0830">Ubiquinone</keyword>
<dbReference type="GO" id="GO:0008137">
    <property type="term" value="F:NADH dehydrogenase (ubiquinone) activity"/>
    <property type="evidence" value="ECO:0007669"/>
    <property type="project" value="UniProtKB-EC"/>
</dbReference>
<evidence type="ECO:0000256" key="6">
    <source>
        <dbReference type="ARBA" id="ARBA00022660"/>
    </source>
</evidence>
<dbReference type="Gene3D" id="1.10.287.3510">
    <property type="match status" value="1"/>
</dbReference>
<reference evidence="18" key="1">
    <citation type="journal article" date="2007" name="Gene">
        <title>Mitochondrial genomes from major lizard families suggest their phylogenetic relationships and ancient radiations.</title>
        <authorList>
            <person name="Kumazawa Y."/>
        </authorList>
    </citation>
    <scope>NUCLEOTIDE SEQUENCE</scope>
</reference>
<evidence type="ECO:0000256" key="7">
    <source>
        <dbReference type="ARBA" id="ARBA00022692"/>
    </source>
</evidence>
<evidence type="ECO:0000256" key="13">
    <source>
        <dbReference type="ARBA" id="ARBA00023128"/>
    </source>
</evidence>
<evidence type="ECO:0000256" key="8">
    <source>
        <dbReference type="ARBA" id="ARBA00022967"/>
    </source>
</evidence>
<keyword evidence="5 17" id="KW-0813">Transport</keyword>
<comment type="similarity">
    <text evidence="2 17">Belongs to the complex I subunit 4L family.</text>
</comment>
<comment type="subcellular location">
    <subcellularLocation>
        <location evidence="17">Mitochondrion inner membrane</location>
        <topology evidence="17">Multi-pass membrane protein</topology>
    </subcellularLocation>
    <subcellularLocation>
        <location evidence="1">Mitochondrion membrane</location>
        <topology evidence="1">Multi-pass membrane protein</topology>
    </subcellularLocation>
</comment>
<evidence type="ECO:0000256" key="5">
    <source>
        <dbReference type="ARBA" id="ARBA00022448"/>
    </source>
</evidence>
<evidence type="ECO:0000256" key="2">
    <source>
        <dbReference type="ARBA" id="ARBA00010519"/>
    </source>
</evidence>
<dbReference type="InterPro" id="IPR039428">
    <property type="entry name" value="NUOK/Mnh_C1-like"/>
</dbReference>
<evidence type="ECO:0000256" key="9">
    <source>
        <dbReference type="ARBA" id="ARBA00022982"/>
    </source>
</evidence>